<dbReference type="SUPFAM" id="SSF55729">
    <property type="entry name" value="Acyl-CoA N-acyltransferases (Nat)"/>
    <property type="match status" value="1"/>
</dbReference>
<name>A0A9X2QDA9_9BACT</name>
<dbReference type="InterPro" id="IPR016181">
    <property type="entry name" value="Acyl_CoA_acyltransferase"/>
</dbReference>
<proteinExistence type="predicted"/>
<dbReference type="AlphaFoldDB" id="A0A9X2QDA9"/>
<dbReference type="Proteomes" id="UP001155057">
    <property type="component" value="Unassembled WGS sequence"/>
</dbReference>
<accession>A0A9X2QDA9</accession>
<reference evidence="1" key="1">
    <citation type="submission" date="2022-08" db="EMBL/GenBank/DDBJ databases">
        <title>Genomic Encyclopedia of Type Strains, Phase V (KMG-V): Genome sequencing to study the core and pangenomes of soil and plant-associated prokaryotes.</title>
        <authorList>
            <person name="Whitman W."/>
        </authorList>
    </citation>
    <scope>NUCLEOTIDE SEQUENCE</scope>
    <source>
        <strain evidence="1">SP3049</strain>
    </source>
</reference>
<dbReference type="EMBL" id="JANUAE010000009">
    <property type="protein sequence ID" value="MCS3710962.1"/>
    <property type="molecule type" value="Genomic_DNA"/>
</dbReference>
<organism evidence="1 2">
    <name type="scientific">Salinibacter ruber</name>
    <dbReference type="NCBI Taxonomy" id="146919"/>
    <lineage>
        <taxon>Bacteria</taxon>
        <taxon>Pseudomonadati</taxon>
        <taxon>Rhodothermota</taxon>
        <taxon>Rhodothermia</taxon>
        <taxon>Rhodothermales</taxon>
        <taxon>Salinibacteraceae</taxon>
        <taxon>Salinibacter</taxon>
    </lineage>
</organism>
<evidence type="ECO:0000313" key="2">
    <source>
        <dbReference type="Proteomes" id="UP001155057"/>
    </source>
</evidence>
<gene>
    <name evidence="1" type="ORF">GGP61_002588</name>
</gene>
<sequence length="313" mass="36783">MSEKKDESKNVRYSGYWPGDEVRSVKFFRTLGYNHTLDFWRWSNRTRLIQYAEKDQSIIAHYGVQPKLIRIGNSNTQGGLGIHFGAHPEYGNVPVLLETLNRIEKRCRKIGIKFLFGFPNNNSWPFLNRMVGWKKVSDITALTIPLGKLEKSSNKTDKFPEFKRWHSLKHSEFHNEGSVRVEKDVSQLEWRYKECPNEAYFIVEREREGFLILKTYMKEKEKHGHILEWGVNNNDKKTQKNLVIDAANVFRRKNVDIVSTWMNKSHQAFRVLEELGFERSGFTTHFGYKPLSPDVPNLEKYNWLISMGDSDAF</sequence>
<dbReference type="RefSeq" id="WP_259124250.1">
    <property type="nucleotide sequence ID" value="NZ_JANUAE010000009.1"/>
</dbReference>
<protein>
    <submittedName>
        <fullName evidence="1">Uncharacterized protein</fullName>
    </submittedName>
</protein>
<comment type="caution">
    <text evidence="1">The sequence shown here is derived from an EMBL/GenBank/DDBJ whole genome shotgun (WGS) entry which is preliminary data.</text>
</comment>
<evidence type="ECO:0000313" key="1">
    <source>
        <dbReference type="EMBL" id="MCS3710962.1"/>
    </source>
</evidence>